<dbReference type="AlphaFoldDB" id="A0A7I8DGN6"/>
<sequence>MEQNIKAIQTGDLLSHAVQLKHEGYRLVAISSTVKAEGIELTYSFDKEYDFINLRLEINNETEMDSIGSLYSYAFIYENEIKELFGVKFRNMSIDFNNQFYRIAVETPFAKKEEKA</sequence>
<proteinExistence type="predicted"/>
<evidence type="ECO:0000259" key="1">
    <source>
        <dbReference type="Pfam" id="PF00329"/>
    </source>
</evidence>
<organism evidence="2 3">
    <name type="scientific">Anaerocolumna chitinilytica</name>
    <dbReference type="NCBI Taxonomy" id="1727145"/>
    <lineage>
        <taxon>Bacteria</taxon>
        <taxon>Bacillati</taxon>
        <taxon>Bacillota</taxon>
        <taxon>Clostridia</taxon>
        <taxon>Lachnospirales</taxon>
        <taxon>Lachnospiraceae</taxon>
        <taxon>Anaerocolumna</taxon>
    </lineage>
</organism>
<reference evidence="2 3" key="1">
    <citation type="submission" date="2020-08" db="EMBL/GenBank/DDBJ databases">
        <title>Draft genome sequencing of an Anaerocolumna strain isolated from anoxic soil subjected to BSD treatment.</title>
        <authorList>
            <person name="Uek A."/>
            <person name="Tonouchi A."/>
        </authorList>
    </citation>
    <scope>NUCLEOTIDE SEQUENCE [LARGE SCALE GENOMIC DNA]</scope>
    <source>
        <strain evidence="2 3">CTTW</strain>
    </source>
</reference>
<evidence type="ECO:0000313" key="3">
    <source>
        <dbReference type="Proteomes" id="UP000515703"/>
    </source>
</evidence>
<accession>A0A7I8DGN6</accession>
<dbReference type="InterPro" id="IPR037232">
    <property type="entry name" value="NADH_quin_OxRdtase_su_C/D-like"/>
</dbReference>
<evidence type="ECO:0000313" key="2">
    <source>
        <dbReference type="EMBL" id="BCJ97550.1"/>
    </source>
</evidence>
<gene>
    <name evidence="2" type="ORF">bsdcttw_05910</name>
</gene>
<dbReference type="GO" id="GO:0008137">
    <property type="term" value="F:NADH dehydrogenase (ubiquinone) activity"/>
    <property type="evidence" value="ECO:0007669"/>
    <property type="project" value="InterPro"/>
</dbReference>
<reference evidence="2 3" key="2">
    <citation type="submission" date="2020-08" db="EMBL/GenBank/DDBJ databases">
        <authorList>
            <person name="Ueki A."/>
            <person name="Tonouchi A."/>
        </authorList>
    </citation>
    <scope>NUCLEOTIDE SEQUENCE [LARGE SCALE GENOMIC DNA]</scope>
    <source>
        <strain evidence="2 3">CTTW</strain>
    </source>
</reference>
<dbReference type="KEGG" id="acht:bsdcttw_05910"/>
<keyword evidence="3" id="KW-1185">Reference proteome</keyword>
<dbReference type="Pfam" id="PF00329">
    <property type="entry name" value="Complex1_30kDa"/>
    <property type="match status" value="1"/>
</dbReference>
<protein>
    <recommendedName>
        <fullName evidence="1">NADH:ubiquinone oxidoreductase 30kDa subunit domain-containing protein</fullName>
    </recommendedName>
</protein>
<name>A0A7I8DGN6_9FIRM</name>
<dbReference type="RefSeq" id="WP_185257966.1">
    <property type="nucleotide sequence ID" value="NZ_AP023368.1"/>
</dbReference>
<dbReference type="Gene3D" id="3.30.460.80">
    <property type="entry name" value="NADH:ubiquinone oxidoreductase, 30kDa subunit"/>
    <property type="match status" value="1"/>
</dbReference>
<dbReference type="EMBL" id="AP023368">
    <property type="protein sequence ID" value="BCJ97550.1"/>
    <property type="molecule type" value="Genomic_DNA"/>
</dbReference>
<feature type="domain" description="NADH:ubiquinone oxidoreductase 30kDa subunit" evidence="1">
    <location>
        <begin position="11"/>
        <end position="91"/>
    </location>
</feature>
<dbReference type="InterPro" id="IPR001268">
    <property type="entry name" value="NADH_UbQ_OxRdtase_30kDa_su"/>
</dbReference>
<dbReference type="Proteomes" id="UP000515703">
    <property type="component" value="Chromosome"/>
</dbReference>
<dbReference type="SUPFAM" id="SSF143243">
    <property type="entry name" value="Nqo5-like"/>
    <property type="match status" value="1"/>
</dbReference>